<dbReference type="Pfam" id="PF02902">
    <property type="entry name" value="Peptidase_C48"/>
    <property type="match status" value="2"/>
</dbReference>
<accession>A0A482X4C4</accession>
<evidence type="ECO:0000256" key="4">
    <source>
        <dbReference type="ARBA" id="ARBA00022807"/>
    </source>
</evidence>
<evidence type="ECO:0000259" key="5">
    <source>
        <dbReference type="PROSITE" id="PS50600"/>
    </source>
</evidence>
<proteinExistence type="inferred from homology"/>
<feature type="domain" description="Ubiquitin-like protease family profile" evidence="5">
    <location>
        <begin position="1"/>
        <end position="109"/>
    </location>
</feature>
<gene>
    <name evidence="6" type="ORF">LSTR_LSTR016834</name>
</gene>
<sequence>MNLLIERSKKEGLPKVHAFATFFYQRLIESGHASVSRWTKKVDIFAQDLIIVPVHLRSHWCMAIIDLRNKVVEYYDSMGSHNNECLKDIPQQTNISDCGVFACAFAEYRCRNAKITFSQKEMPYFRQKMMYEIITGKLMM</sequence>
<dbReference type="Gene3D" id="3.40.395.10">
    <property type="entry name" value="Adenoviral Proteinase, Chain A"/>
    <property type="match status" value="1"/>
</dbReference>
<dbReference type="GO" id="GO:0006508">
    <property type="term" value="P:proteolysis"/>
    <property type="evidence" value="ECO:0007669"/>
    <property type="project" value="UniProtKB-KW"/>
</dbReference>
<dbReference type="GO" id="GO:0016926">
    <property type="term" value="P:protein desumoylation"/>
    <property type="evidence" value="ECO:0007669"/>
    <property type="project" value="TreeGrafter"/>
</dbReference>
<reference evidence="6 7" key="1">
    <citation type="journal article" date="2017" name="Gigascience">
        <title>Genome sequence of the small brown planthopper, Laodelphax striatellus.</title>
        <authorList>
            <person name="Zhu J."/>
            <person name="Jiang F."/>
            <person name="Wang X."/>
            <person name="Yang P."/>
            <person name="Bao Y."/>
            <person name="Zhao W."/>
            <person name="Wang W."/>
            <person name="Lu H."/>
            <person name="Wang Q."/>
            <person name="Cui N."/>
            <person name="Li J."/>
            <person name="Chen X."/>
            <person name="Luo L."/>
            <person name="Yu J."/>
            <person name="Kang L."/>
            <person name="Cui F."/>
        </authorList>
    </citation>
    <scope>NUCLEOTIDE SEQUENCE [LARGE SCALE GENOMIC DNA]</scope>
    <source>
        <strain evidence="6">Lst14</strain>
    </source>
</reference>
<dbReference type="STRING" id="195883.A0A482X4C4"/>
<evidence type="ECO:0000256" key="3">
    <source>
        <dbReference type="ARBA" id="ARBA00022801"/>
    </source>
</evidence>
<dbReference type="InParanoid" id="A0A482X4C4"/>
<dbReference type="Proteomes" id="UP000291343">
    <property type="component" value="Unassembled WGS sequence"/>
</dbReference>
<dbReference type="GO" id="GO:0016929">
    <property type="term" value="F:deSUMOylase activity"/>
    <property type="evidence" value="ECO:0007669"/>
    <property type="project" value="TreeGrafter"/>
</dbReference>
<comment type="caution">
    <text evidence="6">The sequence shown here is derived from an EMBL/GenBank/DDBJ whole genome shotgun (WGS) entry which is preliminary data.</text>
</comment>
<protein>
    <recommendedName>
        <fullName evidence="5">Ubiquitin-like protease family profile domain-containing protein</fullName>
    </recommendedName>
</protein>
<comment type="similarity">
    <text evidence="1">Belongs to the peptidase C48 family.</text>
</comment>
<evidence type="ECO:0000313" key="7">
    <source>
        <dbReference type="Proteomes" id="UP000291343"/>
    </source>
</evidence>
<dbReference type="EMBL" id="QKKF02017729">
    <property type="protein sequence ID" value="RZF40755.1"/>
    <property type="molecule type" value="Genomic_DNA"/>
</dbReference>
<keyword evidence="7" id="KW-1185">Reference proteome</keyword>
<dbReference type="GO" id="GO:0005634">
    <property type="term" value="C:nucleus"/>
    <property type="evidence" value="ECO:0007669"/>
    <property type="project" value="TreeGrafter"/>
</dbReference>
<dbReference type="PANTHER" id="PTHR12606:SF141">
    <property type="entry name" value="GH15225P-RELATED"/>
    <property type="match status" value="1"/>
</dbReference>
<keyword evidence="4" id="KW-0788">Thiol protease</keyword>
<dbReference type="PROSITE" id="PS50600">
    <property type="entry name" value="ULP_PROTEASE"/>
    <property type="match status" value="1"/>
</dbReference>
<dbReference type="AlphaFoldDB" id="A0A482X4C4"/>
<evidence type="ECO:0000256" key="2">
    <source>
        <dbReference type="ARBA" id="ARBA00022670"/>
    </source>
</evidence>
<organism evidence="6 7">
    <name type="scientific">Laodelphax striatellus</name>
    <name type="common">Small brown planthopper</name>
    <name type="synonym">Delphax striatella</name>
    <dbReference type="NCBI Taxonomy" id="195883"/>
    <lineage>
        <taxon>Eukaryota</taxon>
        <taxon>Metazoa</taxon>
        <taxon>Ecdysozoa</taxon>
        <taxon>Arthropoda</taxon>
        <taxon>Hexapoda</taxon>
        <taxon>Insecta</taxon>
        <taxon>Pterygota</taxon>
        <taxon>Neoptera</taxon>
        <taxon>Paraneoptera</taxon>
        <taxon>Hemiptera</taxon>
        <taxon>Auchenorrhyncha</taxon>
        <taxon>Fulgoroidea</taxon>
        <taxon>Delphacidae</taxon>
        <taxon>Criomorphinae</taxon>
        <taxon>Laodelphax</taxon>
    </lineage>
</organism>
<evidence type="ECO:0000313" key="6">
    <source>
        <dbReference type="EMBL" id="RZF40755.1"/>
    </source>
</evidence>
<dbReference type="InterPro" id="IPR038765">
    <property type="entry name" value="Papain-like_cys_pep_sf"/>
</dbReference>
<dbReference type="SMR" id="A0A482X4C4"/>
<keyword evidence="2" id="KW-0645">Protease</keyword>
<keyword evidence="3" id="KW-0378">Hydrolase</keyword>
<dbReference type="PANTHER" id="PTHR12606">
    <property type="entry name" value="SENTRIN/SUMO-SPECIFIC PROTEASE"/>
    <property type="match status" value="1"/>
</dbReference>
<dbReference type="OrthoDB" id="8188607at2759"/>
<dbReference type="InterPro" id="IPR003653">
    <property type="entry name" value="Peptidase_C48_C"/>
</dbReference>
<name>A0A482X4C4_LAOST</name>
<dbReference type="SUPFAM" id="SSF54001">
    <property type="entry name" value="Cysteine proteinases"/>
    <property type="match status" value="1"/>
</dbReference>
<evidence type="ECO:0000256" key="1">
    <source>
        <dbReference type="ARBA" id="ARBA00005234"/>
    </source>
</evidence>